<feature type="transmembrane region" description="Helical" evidence="2">
    <location>
        <begin position="71"/>
        <end position="92"/>
    </location>
</feature>
<dbReference type="InterPro" id="IPR008523">
    <property type="entry name" value="DUF805"/>
</dbReference>
<dbReference type="PANTHER" id="PTHR34980:SF2">
    <property type="entry name" value="INNER MEMBRANE PROTEIN YHAH-RELATED"/>
    <property type="match status" value="1"/>
</dbReference>
<keyword evidence="2" id="KW-0812">Transmembrane</keyword>
<proteinExistence type="predicted"/>
<feature type="region of interest" description="Disordered" evidence="1">
    <location>
        <begin position="1"/>
        <end position="35"/>
    </location>
</feature>
<protein>
    <submittedName>
        <fullName evidence="3">DUF805 domain-containing protein</fullName>
    </submittedName>
</protein>
<comment type="caution">
    <text evidence="3">The sequence shown here is derived from an EMBL/GenBank/DDBJ whole genome shotgun (WGS) entry which is preliminary data.</text>
</comment>
<evidence type="ECO:0000313" key="3">
    <source>
        <dbReference type="EMBL" id="PZR03555.1"/>
    </source>
</evidence>
<feature type="transmembrane region" description="Helical" evidence="2">
    <location>
        <begin position="104"/>
        <end position="123"/>
    </location>
</feature>
<accession>A0A2W5SVU5</accession>
<dbReference type="Proteomes" id="UP000249432">
    <property type="component" value="Unassembled WGS sequence"/>
</dbReference>
<dbReference type="Pfam" id="PF05656">
    <property type="entry name" value="DUF805"/>
    <property type="match status" value="1"/>
</dbReference>
<feature type="transmembrane region" description="Helical" evidence="2">
    <location>
        <begin position="135"/>
        <end position="154"/>
    </location>
</feature>
<organism evidence="3 4">
    <name type="scientific">Corynebacterium kroppenstedtii</name>
    <dbReference type="NCBI Taxonomy" id="161879"/>
    <lineage>
        <taxon>Bacteria</taxon>
        <taxon>Bacillati</taxon>
        <taxon>Actinomycetota</taxon>
        <taxon>Actinomycetes</taxon>
        <taxon>Mycobacteriales</taxon>
        <taxon>Corynebacteriaceae</taxon>
        <taxon>Corynebacterium</taxon>
    </lineage>
</organism>
<feature type="compositionally biased region" description="Polar residues" evidence="1">
    <location>
        <begin position="7"/>
        <end position="16"/>
    </location>
</feature>
<keyword evidence="2" id="KW-1133">Transmembrane helix</keyword>
<sequence>MTDVQPFPSQNDTEQYGASAPGRYHGPDDAPEYEGEPPLSQPFYGASLPAAVKRFFTRAFRFKGRSSRSEFWWVQLVLGIISLAFSLVALGAGVKSDDFTHPLWIANYVIYLIVLIPGLSLTWRRLHDAGFAGPWWFIGLTGVGVFVLLIMTIFPSRPEKMKEKWDDKENLSPAV</sequence>
<dbReference type="EMBL" id="QFRA01000035">
    <property type="protein sequence ID" value="PZR03555.1"/>
    <property type="molecule type" value="Genomic_DNA"/>
</dbReference>
<dbReference type="RefSeq" id="WP_303735499.1">
    <property type="nucleotide sequence ID" value="NZ_CAKZHK010000008.1"/>
</dbReference>
<reference evidence="3 4" key="1">
    <citation type="submission" date="2017-08" db="EMBL/GenBank/DDBJ databases">
        <title>Infants hospitalized years apart are colonized by the same room-sourced microbial strains.</title>
        <authorList>
            <person name="Brooks B."/>
            <person name="Olm M.R."/>
            <person name="Firek B.A."/>
            <person name="Baker R."/>
            <person name="Thomas B.C."/>
            <person name="Morowitz M.J."/>
            <person name="Banfield J.F."/>
        </authorList>
    </citation>
    <scope>NUCLEOTIDE SEQUENCE [LARGE SCALE GENOMIC DNA]</scope>
    <source>
        <strain evidence="3">S2_003_000_R1_3</strain>
    </source>
</reference>
<keyword evidence="2" id="KW-0472">Membrane</keyword>
<evidence type="ECO:0000256" key="2">
    <source>
        <dbReference type="SAM" id="Phobius"/>
    </source>
</evidence>
<name>A0A2W5SVU5_9CORY</name>
<gene>
    <name evidence="3" type="ORF">DI525_09690</name>
</gene>
<dbReference type="AlphaFoldDB" id="A0A2W5SVU5"/>
<evidence type="ECO:0000256" key="1">
    <source>
        <dbReference type="SAM" id="MobiDB-lite"/>
    </source>
</evidence>
<dbReference type="PANTHER" id="PTHR34980">
    <property type="entry name" value="INNER MEMBRANE PROTEIN-RELATED-RELATED"/>
    <property type="match status" value="1"/>
</dbReference>
<dbReference type="GO" id="GO:0005886">
    <property type="term" value="C:plasma membrane"/>
    <property type="evidence" value="ECO:0007669"/>
    <property type="project" value="TreeGrafter"/>
</dbReference>
<evidence type="ECO:0000313" key="4">
    <source>
        <dbReference type="Proteomes" id="UP000249432"/>
    </source>
</evidence>